<sequence>MNSRIMKRSTPGRHFFWKGLNLLEKNLLFFRVQQEIAYKRWGKRSVVDLPFSSKTSHSGFKHKVGNYSTILDASQIPGRVTLR</sequence>
<evidence type="ECO:0000313" key="1">
    <source>
        <dbReference type="EMBL" id="PSR56397.1"/>
    </source>
</evidence>
<name>A0A2T2YLM9_9BACT</name>
<comment type="caution">
    <text evidence="1">The sequence shown here is derived from an EMBL/GenBank/DDBJ whole genome shotgun (WGS) entry which is preliminary data.</text>
</comment>
<gene>
    <name evidence="1" type="ORF">AHMF7605_24305</name>
</gene>
<organism evidence="1 2">
    <name type="scientific">Adhaeribacter arboris</name>
    <dbReference type="NCBI Taxonomy" id="2072846"/>
    <lineage>
        <taxon>Bacteria</taxon>
        <taxon>Pseudomonadati</taxon>
        <taxon>Bacteroidota</taxon>
        <taxon>Cytophagia</taxon>
        <taxon>Cytophagales</taxon>
        <taxon>Hymenobacteraceae</taxon>
        <taxon>Adhaeribacter</taxon>
    </lineage>
</organism>
<dbReference type="Proteomes" id="UP000240357">
    <property type="component" value="Unassembled WGS sequence"/>
</dbReference>
<reference evidence="1 2" key="1">
    <citation type="submission" date="2018-03" db="EMBL/GenBank/DDBJ databases">
        <title>Adhaeribacter sp. HMF7605 Genome sequencing and assembly.</title>
        <authorList>
            <person name="Kang H."/>
            <person name="Kang J."/>
            <person name="Cha I."/>
            <person name="Kim H."/>
            <person name="Joh K."/>
        </authorList>
    </citation>
    <scope>NUCLEOTIDE SEQUENCE [LARGE SCALE GENOMIC DNA]</scope>
    <source>
        <strain evidence="1 2">HMF7605</strain>
    </source>
</reference>
<dbReference type="EMBL" id="PYFT01000001">
    <property type="protein sequence ID" value="PSR56397.1"/>
    <property type="molecule type" value="Genomic_DNA"/>
</dbReference>
<proteinExistence type="predicted"/>
<dbReference type="AlphaFoldDB" id="A0A2T2YLM9"/>
<evidence type="ECO:0000313" key="2">
    <source>
        <dbReference type="Proteomes" id="UP000240357"/>
    </source>
</evidence>
<accession>A0A2T2YLM9</accession>
<keyword evidence="2" id="KW-1185">Reference proteome</keyword>
<protein>
    <submittedName>
        <fullName evidence="1">Uncharacterized protein</fullName>
    </submittedName>
</protein>